<accession>A0A4Y1RDK3</accession>
<reference evidence="1" key="1">
    <citation type="journal article" date="2019" name="Science">
        <title>Mutation of a bHLH transcription factor allowed almond domestication.</title>
        <authorList>
            <person name="Sanchez-Perez R."/>
            <person name="Pavan S."/>
            <person name="Mazzeo R."/>
            <person name="Moldovan C."/>
            <person name="Aiese Cigliano R."/>
            <person name="Del Cueto J."/>
            <person name="Ricciardi F."/>
            <person name="Lotti C."/>
            <person name="Ricciardi L."/>
            <person name="Dicenta F."/>
            <person name="Lopez-Marques R.L."/>
            <person name="Lindberg Moller B."/>
        </authorList>
    </citation>
    <scope>NUCLEOTIDE SEQUENCE</scope>
</reference>
<gene>
    <name evidence="1" type="ORF">Prudu_012842</name>
</gene>
<name>A0A4Y1RDK3_PRUDU</name>
<protein>
    <submittedName>
        <fullName evidence="1">Ribosomal RNA processing Brix domain protein</fullName>
    </submittedName>
</protein>
<dbReference type="EMBL" id="AP019300">
    <property type="protein sequence ID" value="BBH02311.1"/>
    <property type="molecule type" value="Genomic_DNA"/>
</dbReference>
<proteinExistence type="predicted"/>
<dbReference type="AlphaFoldDB" id="A0A4Y1RDK3"/>
<evidence type="ECO:0000313" key="1">
    <source>
        <dbReference type="EMBL" id="BBH02311.1"/>
    </source>
</evidence>
<feature type="non-terminal residue" evidence="1">
    <location>
        <position position="1"/>
    </location>
</feature>
<organism evidence="1">
    <name type="scientific">Prunus dulcis</name>
    <name type="common">Almond</name>
    <name type="synonym">Amygdalus dulcis</name>
    <dbReference type="NCBI Taxonomy" id="3755"/>
    <lineage>
        <taxon>Eukaryota</taxon>
        <taxon>Viridiplantae</taxon>
        <taxon>Streptophyta</taxon>
        <taxon>Embryophyta</taxon>
        <taxon>Tracheophyta</taxon>
        <taxon>Spermatophyta</taxon>
        <taxon>Magnoliopsida</taxon>
        <taxon>eudicotyledons</taxon>
        <taxon>Gunneridae</taxon>
        <taxon>Pentapetalae</taxon>
        <taxon>rosids</taxon>
        <taxon>fabids</taxon>
        <taxon>Rosales</taxon>
        <taxon>Rosaceae</taxon>
        <taxon>Amygdaloideae</taxon>
        <taxon>Amygdaleae</taxon>
        <taxon>Prunus</taxon>
    </lineage>
</organism>
<sequence length="175" mass="19075">LGPTYGQKKPSGTIVNISKWDFFIKIWFLSLSLSPAISLPLPSALSLSLLVSPATGRGCGRDRCQKNRLGLGVTTQPSPDIGRRSSRRKMAIFARNFAGSDLPPPAAISGDQGETLSKFRQKVSVFSKWARHRGDVRNFKGFVSDFGKIRGGCENCEIASTYKGVLKVNTPEGMR</sequence>